<evidence type="ECO:0000313" key="2">
    <source>
        <dbReference type="EMBL" id="SDO67795.1"/>
    </source>
</evidence>
<reference evidence="3" key="1">
    <citation type="submission" date="2016-10" db="EMBL/GenBank/DDBJ databases">
        <authorList>
            <person name="Varghese N."/>
            <person name="Submissions S."/>
        </authorList>
    </citation>
    <scope>NUCLEOTIDE SEQUENCE [LARGE SCALE GENOMIC DNA]</scope>
    <source>
        <strain evidence="3">BL47</strain>
    </source>
</reference>
<sequence length="76" mass="8383">MLVALMLFMVGWVIGRSSTAVVLAMTSTVVMFTAVTIFLSTYRFDLLHVLITFGYLGAHQSGYLLGAYMGAYHQNN</sequence>
<feature type="transmembrane region" description="Helical" evidence="1">
    <location>
        <begin position="20"/>
        <end position="39"/>
    </location>
</feature>
<keyword evidence="1" id="KW-0472">Membrane</keyword>
<protein>
    <submittedName>
        <fullName evidence="2">Uncharacterized protein</fullName>
    </submittedName>
</protein>
<name>A0A1H0LIA9_9HYPH</name>
<dbReference type="AlphaFoldDB" id="A0A1H0LIA9"/>
<accession>A0A1H0LIA9</accession>
<gene>
    <name evidence="2" type="ORF">SAMN05216360_1363</name>
</gene>
<feature type="transmembrane region" description="Helical" evidence="1">
    <location>
        <begin position="46"/>
        <end position="71"/>
    </location>
</feature>
<dbReference type="Proteomes" id="UP000198704">
    <property type="component" value="Unassembled WGS sequence"/>
</dbReference>
<keyword evidence="3" id="KW-1185">Reference proteome</keyword>
<dbReference type="OrthoDB" id="8003163at2"/>
<dbReference type="EMBL" id="FNHS01000036">
    <property type="protein sequence ID" value="SDO67795.1"/>
    <property type="molecule type" value="Genomic_DNA"/>
</dbReference>
<organism evidence="2 3">
    <name type="scientific">Methylobacterium phyllostachyos</name>
    <dbReference type="NCBI Taxonomy" id="582672"/>
    <lineage>
        <taxon>Bacteria</taxon>
        <taxon>Pseudomonadati</taxon>
        <taxon>Pseudomonadota</taxon>
        <taxon>Alphaproteobacteria</taxon>
        <taxon>Hyphomicrobiales</taxon>
        <taxon>Methylobacteriaceae</taxon>
        <taxon>Methylobacterium</taxon>
    </lineage>
</organism>
<evidence type="ECO:0000313" key="3">
    <source>
        <dbReference type="Proteomes" id="UP000198704"/>
    </source>
</evidence>
<proteinExistence type="predicted"/>
<evidence type="ECO:0000256" key="1">
    <source>
        <dbReference type="SAM" id="Phobius"/>
    </source>
</evidence>
<keyword evidence="1" id="KW-1133">Transmembrane helix</keyword>
<keyword evidence="1" id="KW-0812">Transmembrane</keyword>